<gene>
    <name evidence="1" type="ORF">LT85_2764</name>
</gene>
<name>A0A0A1FGC1_9BURK</name>
<dbReference type="EMBL" id="CP009962">
    <property type="protein sequence ID" value="AIY41922.1"/>
    <property type="molecule type" value="Genomic_DNA"/>
</dbReference>
<dbReference type="HOGENOM" id="CLU_194382_0_0_4"/>
<dbReference type="RefSeq" id="WP_038489630.1">
    <property type="nucleotide sequence ID" value="NZ_CP009962.1"/>
</dbReference>
<sequence length="64" mass="7101">MRAEQIVDLIACASPQAQVPGNDLLIGMLAREIAALSYKLTEQELYRLIAVGSLVYERGRRGRI</sequence>
<dbReference type="AlphaFoldDB" id="A0A0A1FGC1"/>
<dbReference type="OrthoDB" id="8778744at2"/>
<protein>
    <submittedName>
        <fullName evidence="1">Uncharacterized protein</fullName>
    </submittedName>
</protein>
<reference evidence="2" key="1">
    <citation type="journal article" date="2014" name="Soil Biol. Biochem.">
        <title>Structure and function of bacterial communities in ageing soils: Insights from the Mendocino ecological staircase.</title>
        <authorList>
            <person name="Uroz S."/>
            <person name="Tech J.J."/>
            <person name="Sawaya N.A."/>
            <person name="Frey-Klett P."/>
            <person name="Leveau J.H.J."/>
        </authorList>
    </citation>
    <scope>NUCLEOTIDE SEQUENCE [LARGE SCALE GENOMIC DNA]</scope>
    <source>
        <strain evidence="2">Cal35</strain>
    </source>
</reference>
<accession>A0A0A1FGC1</accession>
<dbReference type="Proteomes" id="UP000030302">
    <property type="component" value="Chromosome"/>
</dbReference>
<keyword evidence="2" id="KW-1185">Reference proteome</keyword>
<evidence type="ECO:0000313" key="1">
    <source>
        <dbReference type="EMBL" id="AIY41922.1"/>
    </source>
</evidence>
<dbReference type="STRING" id="279058.LT85_2764"/>
<proteinExistence type="predicted"/>
<dbReference type="KEGG" id="care:LT85_2764"/>
<evidence type="ECO:0000313" key="2">
    <source>
        <dbReference type="Proteomes" id="UP000030302"/>
    </source>
</evidence>
<organism evidence="1 2">
    <name type="scientific">Collimonas arenae</name>
    <dbReference type="NCBI Taxonomy" id="279058"/>
    <lineage>
        <taxon>Bacteria</taxon>
        <taxon>Pseudomonadati</taxon>
        <taxon>Pseudomonadota</taxon>
        <taxon>Betaproteobacteria</taxon>
        <taxon>Burkholderiales</taxon>
        <taxon>Oxalobacteraceae</taxon>
        <taxon>Collimonas</taxon>
    </lineage>
</organism>